<keyword evidence="5" id="KW-1185">Reference proteome</keyword>
<comment type="caution">
    <text evidence="4">The sequence shown here is derived from an EMBL/GenBank/DDBJ whole genome shotgun (WGS) entry which is preliminary data.</text>
</comment>
<dbReference type="AlphaFoldDB" id="A0A1R3IU94"/>
<dbReference type="Gene3D" id="3.80.10.10">
    <property type="entry name" value="Ribonuclease Inhibitor"/>
    <property type="match status" value="2"/>
</dbReference>
<dbReference type="Proteomes" id="UP000187203">
    <property type="component" value="Unassembled WGS sequence"/>
</dbReference>
<dbReference type="InterPro" id="IPR055414">
    <property type="entry name" value="LRR_R13L4/SHOC2-like"/>
</dbReference>
<keyword evidence="1" id="KW-0677">Repeat</keyword>
<sequence length="311" mass="35896">MFFPIKGVGPCSESFVQMSMSRFKFLRMLNLSDSSLEALPSSIGALKHLRYSDLYRNMQLKKLPESICRLQSLQTLRLEDCTQLEEIPQGIGNLTNLRFLEITTKQTLLLRNINQTETFLTSLRFLSFFKCDNLEHLFEDMHHFTSLRTLVIASCASLYTLPQTLQHLTTLETLVIGDCENLELTDEEQDDDQDSKLRLRTLLIGELQELLALPKWLHGSASTLQYLYVDDCPNFMALPEWVQDFTSLEKIEMLRCPKLSYLPEGLSHLTCLRKLTIGHCPRLIDRCKMVVGEDWPKIAHVNEIYLDGFKL</sequence>
<evidence type="ECO:0000313" key="4">
    <source>
        <dbReference type="EMBL" id="OMO86147.1"/>
    </source>
</evidence>
<protein>
    <recommendedName>
        <fullName evidence="3">Disease resistance R13L4/SHOC-2-like LRR domain-containing protein</fullName>
    </recommendedName>
</protein>
<dbReference type="SUPFAM" id="SSF52058">
    <property type="entry name" value="L domain-like"/>
    <property type="match status" value="1"/>
</dbReference>
<evidence type="ECO:0000256" key="2">
    <source>
        <dbReference type="ARBA" id="ARBA00022821"/>
    </source>
</evidence>
<evidence type="ECO:0000256" key="1">
    <source>
        <dbReference type="ARBA" id="ARBA00022737"/>
    </source>
</evidence>
<dbReference type="InterPro" id="IPR032675">
    <property type="entry name" value="LRR_dom_sf"/>
</dbReference>
<reference evidence="5" key="1">
    <citation type="submission" date="2013-09" db="EMBL/GenBank/DDBJ databases">
        <title>Corchorus olitorius genome sequencing.</title>
        <authorList>
            <person name="Alam M."/>
            <person name="Haque M.S."/>
            <person name="Islam M.S."/>
            <person name="Emdad E.M."/>
            <person name="Islam M.M."/>
            <person name="Ahmed B."/>
            <person name="Halim A."/>
            <person name="Hossen Q.M.M."/>
            <person name="Hossain M.Z."/>
            <person name="Ahmed R."/>
            <person name="Khan M.M."/>
            <person name="Islam R."/>
            <person name="Rashid M.M."/>
            <person name="Khan S.A."/>
            <person name="Rahman M.S."/>
            <person name="Alam M."/>
            <person name="Yahiya A.S."/>
            <person name="Khan M.S."/>
            <person name="Azam M.S."/>
            <person name="Haque T."/>
            <person name="Lashkar M.Z.H."/>
            <person name="Akhand A.I."/>
            <person name="Morshed G."/>
            <person name="Roy S."/>
            <person name="Uddin K.S."/>
            <person name="Rabeya T."/>
            <person name="Hossain A.S."/>
            <person name="Chowdhury A."/>
            <person name="Snigdha A.R."/>
            <person name="Mortoza M.S."/>
            <person name="Matin S.A."/>
            <person name="Hoque S.M.E."/>
            <person name="Islam M.K."/>
            <person name="Roy D.K."/>
            <person name="Haider R."/>
            <person name="Moosa M.M."/>
            <person name="Elias S.M."/>
            <person name="Hasan A.M."/>
            <person name="Jahan S."/>
            <person name="Shafiuddin M."/>
            <person name="Mahmood N."/>
            <person name="Shommy N.S."/>
        </authorList>
    </citation>
    <scope>NUCLEOTIDE SEQUENCE [LARGE SCALE GENOMIC DNA]</scope>
    <source>
        <strain evidence="5">cv. O-4</strain>
    </source>
</reference>
<dbReference type="GO" id="GO:0006952">
    <property type="term" value="P:defense response"/>
    <property type="evidence" value="ECO:0007669"/>
    <property type="project" value="UniProtKB-KW"/>
</dbReference>
<keyword evidence="2" id="KW-0611">Plant defense</keyword>
<proteinExistence type="predicted"/>
<gene>
    <name evidence="4" type="ORF">COLO4_21298</name>
</gene>
<dbReference type="Pfam" id="PF23598">
    <property type="entry name" value="LRR_14"/>
    <property type="match status" value="1"/>
</dbReference>
<dbReference type="PANTHER" id="PTHR36766:SF40">
    <property type="entry name" value="DISEASE RESISTANCE PROTEIN RGA3"/>
    <property type="match status" value="1"/>
</dbReference>
<feature type="domain" description="Disease resistance R13L4/SHOC-2-like LRR" evidence="3">
    <location>
        <begin position="15"/>
        <end position="229"/>
    </location>
</feature>
<dbReference type="EMBL" id="AWUE01017623">
    <property type="protein sequence ID" value="OMO86147.1"/>
    <property type="molecule type" value="Genomic_DNA"/>
</dbReference>
<evidence type="ECO:0000259" key="3">
    <source>
        <dbReference type="Pfam" id="PF23598"/>
    </source>
</evidence>
<evidence type="ECO:0000313" key="5">
    <source>
        <dbReference type="Proteomes" id="UP000187203"/>
    </source>
</evidence>
<name>A0A1R3IU94_9ROSI</name>
<organism evidence="4 5">
    <name type="scientific">Corchorus olitorius</name>
    <dbReference type="NCBI Taxonomy" id="93759"/>
    <lineage>
        <taxon>Eukaryota</taxon>
        <taxon>Viridiplantae</taxon>
        <taxon>Streptophyta</taxon>
        <taxon>Embryophyta</taxon>
        <taxon>Tracheophyta</taxon>
        <taxon>Spermatophyta</taxon>
        <taxon>Magnoliopsida</taxon>
        <taxon>eudicotyledons</taxon>
        <taxon>Gunneridae</taxon>
        <taxon>Pentapetalae</taxon>
        <taxon>rosids</taxon>
        <taxon>malvids</taxon>
        <taxon>Malvales</taxon>
        <taxon>Malvaceae</taxon>
        <taxon>Grewioideae</taxon>
        <taxon>Apeibeae</taxon>
        <taxon>Corchorus</taxon>
    </lineage>
</organism>
<dbReference type="OrthoDB" id="2018467at2759"/>
<accession>A0A1R3IU94</accession>
<dbReference type="PANTHER" id="PTHR36766">
    <property type="entry name" value="PLANT BROAD-SPECTRUM MILDEW RESISTANCE PROTEIN RPW8"/>
    <property type="match status" value="1"/>
</dbReference>